<evidence type="ECO:0000256" key="2">
    <source>
        <dbReference type="SAM" id="MobiDB-lite"/>
    </source>
</evidence>
<dbReference type="CDD" id="cd00093">
    <property type="entry name" value="HTH_XRE"/>
    <property type="match status" value="1"/>
</dbReference>
<keyword evidence="5" id="KW-1185">Reference proteome</keyword>
<sequence>MAKVLGVDVGAVRDKMGGHRVGDLSGGLGSAVGAVGDLGAFLREQREQAQMSLRQLAAAAGVSNPYLSQVERGLRRPSAEVLQQIARGLRISAEALYVRAGILEERPGADGDVREALLSDPFLSERQRQVVLEIYSTFRAENARSEVPTAPGGPRPADGGDEPAAPARTASRRRRRTAPAPGPAVGGSDDEGPGEQGAGEQGSGEQGSGEQGSGEQGSGEGSGPRSTAPASRRAPARSRRRSPGGRPSPRDVAEEAGLTVPSEPSPQESAATHPADGTPEGADAARPTT</sequence>
<dbReference type="PANTHER" id="PTHR46797">
    <property type="entry name" value="HTH-TYPE TRANSCRIPTIONAL REGULATOR"/>
    <property type="match status" value="1"/>
</dbReference>
<feature type="compositionally biased region" description="Low complexity" evidence="2">
    <location>
        <begin position="150"/>
        <end position="169"/>
    </location>
</feature>
<dbReference type="InterPro" id="IPR001387">
    <property type="entry name" value="Cro/C1-type_HTH"/>
</dbReference>
<feature type="compositionally biased region" description="Low complexity" evidence="2">
    <location>
        <begin position="223"/>
        <end position="233"/>
    </location>
</feature>
<dbReference type="PROSITE" id="PS50943">
    <property type="entry name" value="HTH_CROC1"/>
    <property type="match status" value="1"/>
</dbReference>
<feature type="region of interest" description="Disordered" evidence="2">
    <location>
        <begin position="143"/>
        <end position="289"/>
    </location>
</feature>
<dbReference type="Proteomes" id="UP001387100">
    <property type="component" value="Unassembled WGS sequence"/>
</dbReference>
<reference evidence="4 5" key="1">
    <citation type="journal article" date="2017" name="Int. J. Syst. Evol. Microbiol.">
        <title>Pseudokineococcus basanitobsidens sp. nov., isolated from volcanic rock.</title>
        <authorList>
            <person name="Lee D.W."/>
            <person name="Park M.Y."/>
            <person name="Kim J.J."/>
            <person name="Kim B.S."/>
        </authorList>
    </citation>
    <scope>NUCLEOTIDE SEQUENCE [LARGE SCALE GENOMIC DNA]</scope>
    <source>
        <strain evidence="4 5">DSM 103726</strain>
    </source>
</reference>
<dbReference type="SMART" id="SM00530">
    <property type="entry name" value="HTH_XRE"/>
    <property type="match status" value="1"/>
</dbReference>
<feature type="compositionally biased region" description="Basic residues" evidence="2">
    <location>
        <begin position="234"/>
        <end position="243"/>
    </location>
</feature>
<dbReference type="InterPro" id="IPR050807">
    <property type="entry name" value="TransReg_Diox_bact_type"/>
</dbReference>
<dbReference type="EMBL" id="JBBIAA010000033">
    <property type="protein sequence ID" value="MEJ5946775.1"/>
    <property type="molecule type" value="Genomic_DNA"/>
</dbReference>
<evidence type="ECO:0000256" key="1">
    <source>
        <dbReference type="ARBA" id="ARBA00023125"/>
    </source>
</evidence>
<feature type="domain" description="HTH cro/C1-type" evidence="3">
    <location>
        <begin position="42"/>
        <end position="96"/>
    </location>
</feature>
<evidence type="ECO:0000313" key="5">
    <source>
        <dbReference type="Proteomes" id="UP001387100"/>
    </source>
</evidence>
<evidence type="ECO:0000259" key="3">
    <source>
        <dbReference type="PROSITE" id="PS50943"/>
    </source>
</evidence>
<feature type="compositionally biased region" description="Gly residues" evidence="2">
    <location>
        <begin position="194"/>
        <end position="222"/>
    </location>
</feature>
<evidence type="ECO:0000313" key="4">
    <source>
        <dbReference type="EMBL" id="MEJ5946775.1"/>
    </source>
</evidence>
<organism evidence="4 5">
    <name type="scientific">Pseudokineococcus basanitobsidens</name>
    <dbReference type="NCBI Taxonomy" id="1926649"/>
    <lineage>
        <taxon>Bacteria</taxon>
        <taxon>Bacillati</taxon>
        <taxon>Actinomycetota</taxon>
        <taxon>Actinomycetes</taxon>
        <taxon>Kineosporiales</taxon>
        <taxon>Kineosporiaceae</taxon>
        <taxon>Pseudokineococcus</taxon>
    </lineage>
</organism>
<gene>
    <name evidence="4" type="ORF">WDZ17_15870</name>
</gene>
<dbReference type="RefSeq" id="WP_339576156.1">
    <property type="nucleotide sequence ID" value="NZ_JBBIAA010000033.1"/>
</dbReference>
<dbReference type="InterPro" id="IPR010982">
    <property type="entry name" value="Lambda_DNA-bd_dom_sf"/>
</dbReference>
<proteinExistence type="predicted"/>
<dbReference type="PANTHER" id="PTHR46797:SF1">
    <property type="entry name" value="METHYLPHOSPHONATE SYNTHASE"/>
    <property type="match status" value="1"/>
</dbReference>
<dbReference type="SUPFAM" id="SSF47413">
    <property type="entry name" value="lambda repressor-like DNA-binding domains"/>
    <property type="match status" value="1"/>
</dbReference>
<dbReference type="Pfam" id="PF01381">
    <property type="entry name" value="HTH_3"/>
    <property type="match status" value="1"/>
</dbReference>
<dbReference type="Gene3D" id="1.10.260.40">
    <property type="entry name" value="lambda repressor-like DNA-binding domains"/>
    <property type="match status" value="1"/>
</dbReference>
<keyword evidence="1" id="KW-0238">DNA-binding</keyword>
<comment type="caution">
    <text evidence="4">The sequence shown here is derived from an EMBL/GenBank/DDBJ whole genome shotgun (WGS) entry which is preliminary data.</text>
</comment>
<protein>
    <submittedName>
        <fullName evidence="4">Helix-turn-helix transcriptional regulator</fullName>
    </submittedName>
</protein>
<name>A0ABU8RNZ2_9ACTN</name>
<accession>A0ABU8RNZ2</accession>